<reference evidence="1" key="1">
    <citation type="submission" date="2020-10" db="EMBL/GenBank/DDBJ databases">
        <authorList>
            <person name="Gilroy R."/>
        </authorList>
    </citation>
    <scope>NUCLEOTIDE SEQUENCE</scope>
    <source>
        <strain evidence="1">G3-8215</strain>
    </source>
</reference>
<protein>
    <submittedName>
        <fullName evidence="1">Uncharacterized protein</fullName>
    </submittedName>
</protein>
<proteinExistence type="predicted"/>
<name>A0A940DS63_9BACT</name>
<reference evidence="1" key="2">
    <citation type="journal article" date="2021" name="PeerJ">
        <title>Extensive microbial diversity within the chicken gut microbiome revealed by metagenomics and culture.</title>
        <authorList>
            <person name="Gilroy R."/>
            <person name="Ravi A."/>
            <person name="Getino M."/>
            <person name="Pursley I."/>
            <person name="Horton D.L."/>
            <person name="Alikhan N.F."/>
            <person name="Baker D."/>
            <person name="Gharbi K."/>
            <person name="Hall N."/>
            <person name="Watson M."/>
            <person name="Adriaenssens E.M."/>
            <person name="Foster-Nyarko E."/>
            <person name="Jarju S."/>
            <person name="Secka A."/>
            <person name="Antonio M."/>
            <person name="Oren A."/>
            <person name="Chaudhuri R.R."/>
            <person name="La Ragione R."/>
            <person name="Hildebrand F."/>
            <person name="Pallen M.J."/>
        </authorList>
    </citation>
    <scope>NUCLEOTIDE SEQUENCE</scope>
    <source>
        <strain evidence="1">G3-8215</strain>
    </source>
</reference>
<gene>
    <name evidence="1" type="ORF">IAB75_06765</name>
</gene>
<accession>A0A940DS63</accession>
<sequence length="176" mass="19023">MKRLYAYILAAAAAVLVAGSIAARPRSLGGVFSFNGAEISFQQMMTDSTFFEINAGIDFCGVLDGQVSHPGVKAAFSYNFMFLRQDFSTGCLAALAGVGFTAGYVRQNGMSPGPMAGLTGKIGVEYRFHVPVILSLDFTPVLGMHLEGHGNDSRLKLYQEGLIKAYYPRLGIRYVF</sequence>
<organism evidence="1 2">
    <name type="scientific">Candidatus Cryptobacteroides avicola</name>
    <dbReference type="NCBI Taxonomy" id="2840757"/>
    <lineage>
        <taxon>Bacteria</taxon>
        <taxon>Pseudomonadati</taxon>
        <taxon>Bacteroidota</taxon>
        <taxon>Bacteroidia</taxon>
        <taxon>Bacteroidales</taxon>
        <taxon>Candidatus Cryptobacteroides</taxon>
    </lineage>
</organism>
<comment type="caution">
    <text evidence="1">The sequence shown here is derived from an EMBL/GenBank/DDBJ whole genome shotgun (WGS) entry which is preliminary data.</text>
</comment>
<dbReference type="AlphaFoldDB" id="A0A940DS63"/>
<evidence type="ECO:0000313" key="2">
    <source>
        <dbReference type="Proteomes" id="UP000725002"/>
    </source>
</evidence>
<dbReference type="EMBL" id="JADILV010000045">
    <property type="protein sequence ID" value="MBO8483797.1"/>
    <property type="molecule type" value="Genomic_DNA"/>
</dbReference>
<dbReference type="Proteomes" id="UP000725002">
    <property type="component" value="Unassembled WGS sequence"/>
</dbReference>
<evidence type="ECO:0000313" key="1">
    <source>
        <dbReference type="EMBL" id="MBO8483797.1"/>
    </source>
</evidence>